<sequence>MEKEDIVESESTETSEPPKKKEDTVESLAESETNEPPRKRRRLSLSSNKKNKGRFGAPVDEEQVVEASKGVVPENTKRRNQWALRNFNQWMENRNRQVPDDVIPQDILHCQDPTLMNKWLCRYVLETRLGEREPLSS</sequence>
<evidence type="ECO:0000313" key="2">
    <source>
        <dbReference type="EnsemblMetazoa" id="Aqu2.1.31640_001"/>
    </source>
</evidence>
<proteinExistence type="predicted"/>
<dbReference type="AlphaFoldDB" id="A0A1X7UUI7"/>
<name>A0A1X7UUI7_AMPQE</name>
<feature type="compositionally biased region" description="Basic residues" evidence="1">
    <location>
        <begin position="38"/>
        <end position="53"/>
    </location>
</feature>
<dbReference type="InParanoid" id="A0A1X7UUI7"/>
<organism evidence="2">
    <name type="scientific">Amphimedon queenslandica</name>
    <name type="common">Sponge</name>
    <dbReference type="NCBI Taxonomy" id="400682"/>
    <lineage>
        <taxon>Eukaryota</taxon>
        <taxon>Metazoa</taxon>
        <taxon>Porifera</taxon>
        <taxon>Demospongiae</taxon>
        <taxon>Heteroscleromorpha</taxon>
        <taxon>Haplosclerida</taxon>
        <taxon>Niphatidae</taxon>
        <taxon>Amphimedon</taxon>
    </lineage>
</organism>
<evidence type="ECO:0000256" key="1">
    <source>
        <dbReference type="SAM" id="MobiDB-lite"/>
    </source>
</evidence>
<feature type="region of interest" description="Disordered" evidence="1">
    <location>
        <begin position="1"/>
        <end position="58"/>
    </location>
</feature>
<protein>
    <submittedName>
        <fullName evidence="2">Uncharacterized protein</fullName>
    </submittedName>
</protein>
<reference evidence="2" key="1">
    <citation type="submission" date="2017-05" db="UniProtKB">
        <authorList>
            <consortium name="EnsemblMetazoa"/>
        </authorList>
    </citation>
    <scope>IDENTIFICATION</scope>
</reference>
<accession>A0A1X7UUI7</accession>
<dbReference type="EnsemblMetazoa" id="Aqu2.1.31640_001">
    <property type="protein sequence ID" value="Aqu2.1.31640_001"/>
    <property type="gene ID" value="Aqu2.1.31640"/>
</dbReference>